<gene>
    <name evidence="7" type="ORF">GT409_15250</name>
</gene>
<evidence type="ECO:0000259" key="6">
    <source>
        <dbReference type="Pfam" id="PF01957"/>
    </source>
</evidence>
<comment type="subcellular location">
    <subcellularLocation>
        <location evidence="1">Membrane</location>
        <topology evidence="1">Multi-pass membrane protein</topology>
    </subcellularLocation>
</comment>
<dbReference type="GO" id="GO:0005886">
    <property type="term" value="C:plasma membrane"/>
    <property type="evidence" value="ECO:0007669"/>
    <property type="project" value="TreeGrafter"/>
</dbReference>
<dbReference type="PANTHER" id="PTHR33507:SF3">
    <property type="entry name" value="INNER MEMBRANE PROTEIN YBBJ"/>
    <property type="match status" value="1"/>
</dbReference>
<evidence type="ECO:0000256" key="5">
    <source>
        <dbReference type="SAM" id="Phobius"/>
    </source>
</evidence>
<name>A0A6P1M9Y9_9BACT</name>
<protein>
    <recommendedName>
        <fullName evidence="6">NfeD-like C-terminal domain-containing protein</fullName>
    </recommendedName>
</protein>
<feature type="transmembrane region" description="Helical" evidence="5">
    <location>
        <begin position="12"/>
        <end position="42"/>
    </location>
</feature>
<dbReference type="InterPro" id="IPR002810">
    <property type="entry name" value="NfeD-like_C"/>
</dbReference>
<accession>A0A6P1M9Y9</accession>
<feature type="domain" description="NfeD-like C-terminal" evidence="6">
    <location>
        <begin position="100"/>
        <end position="151"/>
    </location>
</feature>
<feature type="transmembrane region" description="Helical" evidence="5">
    <location>
        <begin position="48"/>
        <end position="69"/>
    </location>
</feature>
<dbReference type="Pfam" id="PF01957">
    <property type="entry name" value="NfeD"/>
    <property type="match status" value="1"/>
</dbReference>
<keyword evidence="3 5" id="KW-1133">Transmembrane helix</keyword>
<dbReference type="InterPro" id="IPR052165">
    <property type="entry name" value="Membrane_assoc_protease"/>
</dbReference>
<dbReference type="InterPro" id="IPR012340">
    <property type="entry name" value="NA-bd_OB-fold"/>
</dbReference>
<keyword evidence="2 5" id="KW-0812">Transmembrane</keyword>
<dbReference type="Proteomes" id="UP000464954">
    <property type="component" value="Chromosome"/>
</dbReference>
<dbReference type="PANTHER" id="PTHR33507">
    <property type="entry name" value="INNER MEMBRANE PROTEIN YBBJ"/>
    <property type="match status" value="1"/>
</dbReference>
<keyword evidence="8" id="KW-1185">Reference proteome</keyword>
<evidence type="ECO:0000313" key="8">
    <source>
        <dbReference type="Proteomes" id="UP000464954"/>
    </source>
</evidence>
<evidence type="ECO:0000256" key="3">
    <source>
        <dbReference type="ARBA" id="ARBA00022989"/>
    </source>
</evidence>
<dbReference type="AlphaFoldDB" id="A0A6P1M9Y9"/>
<sequence length="153" mass="16641">MSWYITLLVCGLFLIGIEIFVPGGVLGIFGAAALIGATIIGFNIFPIWGGWLSLFGILCLAGLALFIWFQYFPKSPAGKALSLSQEIGKKDHDEATWEPGMTGTTLCELRPAGKAEVNGKRLDVIADNGTWIAHDTRIEIVRISGNRIYVKEV</sequence>
<reference evidence="7 8" key="1">
    <citation type="submission" date="2020-01" db="EMBL/GenBank/DDBJ databases">
        <title>Ponticoccus aerotolerans gen. nov., sp. nov., an anaerobic bacterium and proposal of Ponticoccusceae fam. nov., Ponticoccusles ord. nov. and Ponticoccuse classis nov. in the phylum Kiritimatiellaeota.</title>
        <authorList>
            <person name="Zhou L.Y."/>
            <person name="Du Z.J."/>
        </authorList>
    </citation>
    <scope>NUCLEOTIDE SEQUENCE [LARGE SCALE GENOMIC DNA]</scope>
    <source>
        <strain evidence="7 8">S-5007</strain>
    </source>
</reference>
<dbReference type="RefSeq" id="WP_160629909.1">
    <property type="nucleotide sequence ID" value="NZ_CP047593.1"/>
</dbReference>
<evidence type="ECO:0000256" key="2">
    <source>
        <dbReference type="ARBA" id="ARBA00022692"/>
    </source>
</evidence>
<organism evidence="7 8">
    <name type="scientific">Tichowtungia aerotolerans</name>
    <dbReference type="NCBI Taxonomy" id="2697043"/>
    <lineage>
        <taxon>Bacteria</taxon>
        <taxon>Pseudomonadati</taxon>
        <taxon>Kiritimatiellota</taxon>
        <taxon>Tichowtungiia</taxon>
        <taxon>Tichowtungiales</taxon>
        <taxon>Tichowtungiaceae</taxon>
        <taxon>Tichowtungia</taxon>
    </lineage>
</organism>
<evidence type="ECO:0000313" key="7">
    <source>
        <dbReference type="EMBL" id="QHI70737.1"/>
    </source>
</evidence>
<dbReference type="Gene3D" id="2.40.50.140">
    <property type="entry name" value="Nucleic acid-binding proteins"/>
    <property type="match status" value="1"/>
</dbReference>
<dbReference type="EMBL" id="CP047593">
    <property type="protein sequence ID" value="QHI70737.1"/>
    <property type="molecule type" value="Genomic_DNA"/>
</dbReference>
<proteinExistence type="predicted"/>
<evidence type="ECO:0000256" key="1">
    <source>
        <dbReference type="ARBA" id="ARBA00004141"/>
    </source>
</evidence>
<evidence type="ECO:0000256" key="4">
    <source>
        <dbReference type="ARBA" id="ARBA00023136"/>
    </source>
</evidence>
<keyword evidence="4 5" id="KW-0472">Membrane</keyword>
<dbReference type="KEGG" id="taer:GT409_15250"/>